<dbReference type="PANTHER" id="PTHR14742">
    <property type="entry name" value="RIBONUCLEASE P SUBUNIT P21"/>
    <property type="match status" value="1"/>
</dbReference>
<keyword evidence="7" id="KW-1185">Reference proteome</keyword>
<feature type="compositionally biased region" description="Basic residues" evidence="5">
    <location>
        <begin position="110"/>
        <end position="121"/>
    </location>
</feature>
<dbReference type="Pfam" id="PF04032">
    <property type="entry name" value="Rpr2"/>
    <property type="match status" value="1"/>
</dbReference>
<evidence type="ECO:0000256" key="5">
    <source>
        <dbReference type="SAM" id="MobiDB-lite"/>
    </source>
</evidence>
<evidence type="ECO:0000313" key="6">
    <source>
        <dbReference type="EMBL" id="EDW00200.1"/>
    </source>
</evidence>
<dbReference type="GO" id="GO:0008033">
    <property type="term" value="P:tRNA processing"/>
    <property type="evidence" value="ECO:0007669"/>
    <property type="project" value="UniProtKB-KW"/>
</dbReference>
<keyword evidence="2" id="KW-0479">Metal-binding</keyword>
<dbReference type="GO" id="GO:0046872">
    <property type="term" value="F:metal ion binding"/>
    <property type="evidence" value="ECO:0007669"/>
    <property type="project" value="UniProtKB-KW"/>
</dbReference>
<dbReference type="EMBL" id="CH916370">
    <property type="protein sequence ID" value="EDW00200.1"/>
    <property type="molecule type" value="Genomic_DNA"/>
</dbReference>
<dbReference type="InParanoid" id="B4JKU7"/>
<proteinExistence type="inferred from homology"/>
<evidence type="ECO:0000256" key="3">
    <source>
        <dbReference type="ARBA" id="ARBA00022833"/>
    </source>
</evidence>
<dbReference type="PANTHER" id="PTHR14742:SF0">
    <property type="entry name" value="RIBONUCLEASE P PROTEIN SUBUNIT P21"/>
    <property type="match status" value="1"/>
</dbReference>
<name>B4JKU7_DROGR</name>
<comment type="similarity">
    <text evidence="4">Belongs to the eukaryotic/archaeal RNase P protein component 4 family.</text>
</comment>
<dbReference type="eggNOG" id="KOG4394">
    <property type="taxonomic scope" value="Eukaryota"/>
</dbReference>
<dbReference type="STRING" id="7222.B4JKU7"/>
<keyword evidence="3" id="KW-0862">Zinc</keyword>
<dbReference type="HOGENOM" id="CLU_1556871_0_0_1"/>
<evidence type="ECO:0000313" key="7">
    <source>
        <dbReference type="Proteomes" id="UP000001070"/>
    </source>
</evidence>
<feature type="region of interest" description="Disordered" evidence="5">
    <location>
        <begin position="86"/>
        <end position="140"/>
    </location>
</feature>
<organism evidence="7">
    <name type="scientific">Drosophila grimshawi</name>
    <name type="common">Hawaiian fruit fly</name>
    <name type="synonym">Idiomyia grimshawi</name>
    <dbReference type="NCBI Taxonomy" id="7222"/>
    <lineage>
        <taxon>Eukaryota</taxon>
        <taxon>Metazoa</taxon>
        <taxon>Ecdysozoa</taxon>
        <taxon>Arthropoda</taxon>
        <taxon>Hexapoda</taxon>
        <taxon>Insecta</taxon>
        <taxon>Pterygota</taxon>
        <taxon>Neoptera</taxon>
        <taxon>Endopterygota</taxon>
        <taxon>Diptera</taxon>
        <taxon>Brachycera</taxon>
        <taxon>Muscomorpha</taxon>
        <taxon>Ephydroidea</taxon>
        <taxon>Drosophilidae</taxon>
        <taxon>Drosophila</taxon>
        <taxon>Hawaiian Drosophila</taxon>
    </lineage>
</organism>
<dbReference type="OMA" id="CSRMNFL"/>
<dbReference type="FunCoup" id="B4JKU7">
    <property type="interactions" value="7"/>
</dbReference>
<dbReference type="GO" id="GO:0005655">
    <property type="term" value="C:nucleolar ribonuclease P complex"/>
    <property type="evidence" value="ECO:0007669"/>
    <property type="project" value="TreeGrafter"/>
</dbReference>
<keyword evidence="1" id="KW-0819">tRNA processing</keyword>
<dbReference type="InterPro" id="IPR007175">
    <property type="entry name" value="Rpr2/Snm1/Rpp21"/>
</dbReference>
<evidence type="ECO:0000256" key="1">
    <source>
        <dbReference type="ARBA" id="ARBA00022694"/>
    </source>
</evidence>
<accession>B4JKU7</accession>
<sequence length="204" mass="22787">MANNNNKSKQKLLTQRHVMSRMNFLYQAGNLMAHSKQNTLAAYYCKLGRNVGTKSLMHMSPAVKRTLCKCCAIPLLPGINTTLKLEEKQQQQQQSEKQKHNHNLAATNSSKRRRRHRQRKRCSAEAKADAAAAAPAPAPSGLATSGVLDEHARMQLECVLCGAHRRFVIDAQNECWPERSAAIIQVVTLDRPTQTLMSTNVEND</sequence>
<dbReference type="PhylomeDB" id="B4JKU7"/>
<reference evidence="6 7" key="1">
    <citation type="journal article" date="2007" name="Nature">
        <title>Evolution of genes and genomes on the Drosophila phylogeny.</title>
        <authorList>
            <consortium name="Drosophila 12 Genomes Consortium"/>
            <person name="Clark A.G."/>
            <person name="Eisen M.B."/>
            <person name="Smith D.R."/>
            <person name="Bergman C.M."/>
            <person name="Oliver B."/>
            <person name="Markow T.A."/>
            <person name="Kaufman T.C."/>
            <person name="Kellis M."/>
            <person name="Gelbart W."/>
            <person name="Iyer V.N."/>
            <person name="Pollard D.A."/>
            <person name="Sackton T.B."/>
            <person name="Larracuente A.M."/>
            <person name="Singh N.D."/>
            <person name="Abad J.P."/>
            <person name="Abt D.N."/>
            <person name="Adryan B."/>
            <person name="Aguade M."/>
            <person name="Akashi H."/>
            <person name="Anderson W.W."/>
            <person name="Aquadro C.F."/>
            <person name="Ardell D.H."/>
            <person name="Arguello R."/>
            <person name="Artieri C.G."/>
            <person name="Barbash D.A."/>
            <person name="Barker D."/>
            <person name="Barsanti P."/>
            <person name="Batterham P."/>
            <person name="Batzoglou S."/>
            <person name="Begun D."/>
            <person name="Bhutkar A."/>
            <person name="Blanco E."/>
            <person name="Bosak S.A."/>
            <person name="Bradley R.K."/>
            <person name="Brand A.D."/>
            <person name="Brent M.R."/>
            <person name="Brooks A.N."/>
            <person name="Brown R.H."/>
            <person name="Butlin R.K."/>
            <person name="Caggese C."/>
            <person name="Calvi B.R."/>
            <person name="Bernardo de Carvalho A."/>
            <person name="Caspi A."/>
            <person name="Castrezana S."/>
            <person name="Celniker S.E."/>
            <person name="Chang J.L."/>
            <person name="Chapple C."/>
            <person name="Chatterji S."/>
            <person name="Chinwalla A."/>
            <person name="Civetta A."/>
            <person name="Clifton S.W."/>
            <person name="Comeron J.M."/>
            <person name="Costello J.C."/>
            <person name="Coyne J.A."/>
            <person name="Daub J."/>
            <person name="David R.G."/>
            <person name="Delcher A.L."/>
            <person name="Delehaunty K."/>
            <person name="Do C.B."/>
            <person name="Ebling H."/>
            <person name="Edwards K."/>
            <person name="Eickbush T."/>
            <person name="Evans J.D."/>
            <person name="Filipski A."/>
            <person name="Findeiss S."/>
            <person name="Freyhult E."/>
            <person name="Fulton L."/>
            <person name="Fulton R."/>
            <person name="Garcia A.C."/>
            <person name="Gardiner A."/>
            <person name="Garfield D.A."/>
            <person name="Garvin B.E."/>
            <person name="Gibson G."/>
            <person name="Gilbert D."/>
            <person name="Gnerre S."/>
            <person name="Godfrey J."/>
            <person name="Good R."/>
            <person name="Gotea V."/>
            <person name="Gravely B."/>
            <person name="Greenberg A.J."/>
            <person name="Griffiths-Jones S."/>
            <person name="Gross S."/>
            <person name="Guigo R."/>
            <person name="Gustafson E.A."/>
            <person name="Haerty W."/>
            <person name="Hahn M.W."/>
            <person name="Halligan D.L."/>
            <person name="Halpern A.L."/>
            <person name="Halter G.M."/>
            <person name="Han M.V."/>
            <person name="Heger A."/>
            <person name="Hillier L."/>
            <person name="Hinrichs A.S."/>
            <person name="Holmes I."/>
            <person name="Hoskins R.A."/>
            <person name="Hubisz M.J."/>
            <person name="Hultmark D."/>
            <person name="Huntley M.A."/>
            <person name="Jaffe D.B."/>
            <person name="Jagadeeshan S."/>
            <person name="Jeck W.R."/>
            <person name="Johnson J."/>
            <person name="Jones C.D."/>
            <person name="Jordan W.C."/>
            <person name="Karpen G.H."/>
            <person name="Kataoka E."/>
            <person name="Keightley P.D."/>
            <person name="Kheradpour P."/>
            <person name="Kirkness E.F."/>
            <person name="Koerich L.B."/>
            <person name="Kristiansen K."/>
            <person name="Kudrna D."/>
            <person name="Kulathinal R.J."/>
            <person name="Kumar S."/>
            <person name="Kwok R."/>
            <person name="Lander E."/>
            <person name="Langley C.H."/>
            <person name="Lapoint R."/>
            <person name="Lazzaro B.P."/>
            <person name="Lee S.J."/>
            <person name="Levesque L."/>
            <person name="Li R."/>
            <person name="Lin C.F."/>
            <person name="Lin M.F."/>
            <person name="Lindblad-Toh K."/>
            <person name="Llopart A."/>
            <person name="Long M."/>
            <person name="Low L."/>
            <person name="Lozovsky E."/>
            <person name="Lu J."/>
            <person name="Luo M."/>
            <person name="Machado C.A."/>
            <person name="Makalowski W."/>
            <person name="Marzo M."/>
            <person name="Matsuda M."/>
            <person name="Matzkin L."/>
            <person name="McAllister B."/>
            <person name="McBride C.S."/>
            <person name="McKernan B."/>
            <person name="McKernan K."/>
            <person name="Mendez-Lago M."/>
            <person name="Minx P."/>
            <person name="Mollenhauer M.U."/>
            <person name="Montooth K."/>
            <person name="Mount S.M."/>
            <person name="Mu X."/>
            <person name="Myers E."/>
            <person name="Negre B."/>
            <person name="Newfeld S."/>
            <person name="Nielsen R."/>
            <person name="Noor M.A."/>
            <person name="O'Grady P."/>
            <person name="Pachter L."/>
            <person name="Papaceit M."/>
            <person name="Parisi M.J."/>
            <person name="Parisi M."/>
            <person name="Parts L."/>
            <person name="Pedersen J.S."/>
            <person name="Pesole G."/>
            <person name="Phillippy A.M."/>
            <person name="Ponting C.P."/>
            <person name="Pop M."/>
            <person name="Porcelli D."/>
            <person name="Powell J.R."/>
            <person name="Prohaska S."/>
            <person name="Pruitt K."/>
            <person name="Puig M."/>
            <person name="Quesneville H."/>
            <person name="Ram K.R."/>
            <person name="Rand D."/>
            <person name="Rasmussen M.D."/>
            <person name="Reed L.K."/>
            <person name="Reenan R."/>
            <person name="Reily A."/>
            <person name="Remington K.A."/>
            <person name="Rieger T.T."/>
            <person name="Ritchie M.G."/>
            <person name="Robin C."/>
            <person name="Rogers Y.H."/>
            <person name="Rohde C."/>
            <person name="Rozas J."/>
            <person name="Rubenfield M.J."/>
            <person name="Ruiz A."/>
            <person name="Russo S."/>
            <person name="Salzberg S.L."/>
            <person name="Sanchez-Gracia A."/>
            <person name="Saranga D.J."/>
            <person name="Sato H."/>
            <person name="Schaeffer S.W."/>
            <person name="Schatz M.C."/>
            <person name="Schlenke T."/>
            <person name="Schwartz R."/>
            <person name="Segarra C."/>
            <person name="Singh R.S."/>
            <person name="Sirot L."/>
            <person name="Sirota M."/>
            <person name="Sisneros N.B."/>
            <person name="Smith C.D."/>
            <person name="Smith T.F."/>
            <person name="Spieth J."/>
            <person name="Stage D.E."/>
            <person name="Stark A."/>
            <person name="Stephan W."/>
            <person name="Strausberg R.L."/>
            <person name="Strempel S."/>
            <person name="Sturgill D."/>
            <person name="Sutton G."/>
            <person name="Sutton G.G."/>
            <person name="Tao W."/>
            <person name="Teichmann S."/>
            <person name="Tobari Y.N."/>
            <person name="Tomimura Y."/>
            <person name="Tsolas J.M."/>
            <person name="Valente V.L."/>
            <person name="Venter E."/>
            <person name="Venter J.C."/>
            <person name="Vicario S."/>
            <person name="Vieira F.G."/>
            <person name="Vilella A.J."/>
            <person name="Villasante A."/>
            <person name="Walenz B."/>
            <person name="Wang J."/>
            <person name="Wasserman M."/>
            <person name="Watts T."/>
            <person name="Wilson D."/>
            <person name="Wilson R.K."/>
            <person name="Wing R.A."/>
            <person name="Wolfner M.F."/>
            <person name="Wong A."/>
            <person name="Wong G.K."/>
            <person name="Wu C.I."/>
            <person name="Wu G."/>
            <person name="Yamamoto D."/>
            <person name="Yang H.P."/>
            <person name="Yang S.P."/>
            <person name="Yorke J.A."/>
            <person name="Yoshida K."/>
            <person name="Zdobnov E."/>
            <person name="Zhang P."/>
            <person name="Zhang Y."/>
            <person name="Zimin A.V."/>
            <person name="Baldwin J."/>
            <person name="Abdouelleil A."/>
            <person name="Abdulkadir J."/>
            <person name="Abebe A."/>
            <person name="Abera B."/>
            <person name="Abreu J."/>
            <person name="Acer S.C."/>
            <person name="Aftuck L."/>
            <person name="Alexander A."/>
            <person name="An P."/>
            <person name="Anderson E."/>
            <person name="Anderson S."/>
            <person name="Arachi H."/>
            <person name="Azer M."/>
            <person name="Bachantsang P."/>
            <person name="Barry A."/>
            <person name="Bayul T."/>
            <person name="Berlin A."/>
            <person name="Bessette D."/>
            <person name="Bloom T."/>
            <person name="Blye J."/>
            <person name="Boguslavskiy L."/>
            <person name="Bonnet C."/>
            <person name="Boukhgalter B."/>
            <person name="Bourzgui I."/>
            <person name="Brown A."/>
            <person name="Cahill P."/>
            <person name="Channer S."/>
            <person name="Cheshatsang Y."/>
            <person name="Chuda L."/>
            <person name="Citroen M."/>
            <person name="Collymore A."/>
            <person name="Cooke P."/>
            <person name="Costello M."/>
            <person name="D'Aco K."/>
            <person name="Daza R."/>
            <person name="De Haan G."/>
            <person name="DeGray S."/>
            <person name="DeMaso C."/>
            <person name="Dhargay N."/>
            <person name="Dooley K."/>
            <person name="Dooley E."/>
            <person name="Doricent M."/>
            <person name="Dorje P."/>
            <person name="Dorjee K."/>
            <person name="Dupes A."/>
            <person name="Elong R."/>
            <person name="Falk J."/>
            <person name="Farina A."/>
            <person name="Faro S."/>
            <person name="Ferguson D."/>
            <person name="Fisher S."/>
            <person name="Foley C.D."/>
            <person name="Franke A."/>
            <person name="Friedrich D."/>
            <person name="Gadbois L."/>
            <person name="Gearin G."/>
            <person name="Gearin C.R."/>
            <person name="Giannoukos G."/>
            <person name="Goode T."/>
            <person name="Graham J."/>
            <person name="Grandbois E."/>
            <person name="Grewal S."/>
            <person name="Gyaltsen K."/>
            <person name="Hafez N."/>
            <person name="Hagos B."/>
            <person name="Hall J."/>
            <person name="Henson C."/>
            <person name="Hollinger A."/>
            <person name="Honan T."/>
            <person name="Huard M.D."/>
            <person name="Hughes L."/>
            <person name="Hurhula B."/>
            <person name="Husby M.E."/>
            <person name="Kamat A."/>
            <person name="Kanga B."/>
            <person name="Kashin S."/>
            <person name="Khazanovich D."/>
            <person name="Kisner P."/>
            <person name="Lance K."/>
            <person name="Lara M."/>
            <person name="Lee W."/>
            <person name="Lennon N."/>
            <person name="Letendre F."/>
            <person name="LeVine R."/>
            <person name="Lipovsky A."/>
            <person name="Liu X."/>
            <person name="Liu J."/>
            <person name="Liu S."/>
            <person name="Lokyitsang T."/>
            <person name="Lokyitsang Y."/>
            <person name="Lubonja R."/>
            <person name="Lui A."/>
            <person name="MacDonald P."/>
            <person name="Magnisalis V."/>
            <person name="Maru K."/>
            <person name="Matthews C."/>
            <person name="McCusker W."/>
            <person name="McDonough S."/>
            <person name="Mehta T."/>
            <person name="Meldrim J."/>
            <person name="Meneus L."/>
            <person name="Mihai O."/>
            <person name="Mihalev A."/>
            <person name="Mihova T."/>
            <person name="Mittelman R."/>
            <person name="Mlenga V."/>
            <person name="Montmayeur A."/>
            <person name="Mulrain L."/>
            <person name="Navidi A."/>
            <person name="Naylor J."/>
            <person name="Negash T."/>
            <person name="Nguyen T."/>
            <person name="Nguyen N."/>
            <person name="Nicol R."/>
            <person name="Norbu C."/>
            <person name="Norbu N."/>
            <person name="Novod N."/>
            <person name="O'Neill B."/>
            <person name="Osman S."/>
            <person name="Markiewicz E."/>
            <person name="Oyono O.L."/>
            <person name="Patti C."/>
            <person name="Phunkhang P."/>
            <person name="Pierre F."/>
            <person name="Priest M."/>
            <person name="Raghuraman S."/>
            <person name="Rege F."/>
            <person name="Reyes R."/>
            <person name="Rise C."/>
            <person name="Rogov P."/>
            <person name="Ross K."/>
            <person name="Ryan E."/>
            <person name="Settipalli S."/>
            <person name="Shea T."/>
            <person name="Sherpa N."/>
            <person name="Shi L."/>
            <person name="Shih D."/>
            <person name="Sparrow T."/>
            <person name="Spaulding J."/>
            <person name="Stalker J."/>
            <person name="Stange-Thomann N."/>
            <person name="Stavropoulos S."/>
            <person name="Stone C."/>
            <person name="Strader C."/>
            <person name="Tesfaye S."/>
            <person name="Thomson T."/>
            <person name="Thoulutsang Y."/>
            <person name="Thoulutsang D."/>
            <person name="Topham K."/>
            <person name="Topping I."/>
            <person name="Tsamla T."/>
            <person name="Vassiliev H."/>
            <person name="Vo A."/>
            <person name="Wangchuk T."/>
            <person name="Wangdi T."/>
            <person name="Weiand M."/>
            <person name="Wilkinson J."/>
            <person name="Wilson A."/>
            <person name="Yadav S."/>
            <person name="Young G."/>
            <person name="Yu Q."/>
            <person name="Zembek L."/>
            <person name="Zhong D."/>
            <person name="Zimmer A."/>
            <person name="Zwirko Z."/>
            <person name="Jaffe D.B."/>
            <person name="Alvarez P."/>
            <person name="Brockman W."/>
            <person name="Butler J."/>
            <person name="Chin C."/>
            <person name="Gnerre S."/>
            <person name="Grabherr M."/>
            <person name="Kleber M."/>
            <person name="Mauceli E."/>
            <person name="MacCallum I."/>
        </authorList>
    </citation>
    <scope>NUCLEOTIDE SEQUENCE [LARGE SCALE GENOMIC DNA]</scope>
    <source>
        <strain evidence="7">Tucson 15287-2541.00</strain>
    </source>
</reference>
<evidence type="ECO:0000256" key="4">
    <source>
        <dbReference type="ARBA" id="ARBA00038402"/>
    </source>
</evidence>
<gene>
    <name evidence="6" type="primary">Dgri\GH11990</name>
    <name evidence="6" type="ORF">Dgri_GH11990</name>
</gene>
<protein>
    <submittedName>
        <fullName evidence="6">GH11990</fullName>
    </submittedName>
</protein>
<evidence type="ECO:0000256" key="2">
    <source>
        <dbReference type="ARBA" id="ARBA00022723"/>
    </source>
</evidence>
<dbReference type="Proteomes" id="UP000001070">
    <property type="component" value="Unassembled WGS sequence"/>
</dbReference>
<dbReference type="AlphaFoldDB" id="B4JKU7"/>